<dbReference type="EMBL" id="BQNB010011655">
    <property type="protein sequence ID" value="GJS93407.1"/>
    <property type="molecule type" value="Genomic_DNA"/>
</dbReference>
<comment type="caution">
    <text evidence="2">The sequence shown here is derived from an EMBL/GenBank/DDBJ whole genome shotgun (WGS) entry which is preliminary data.</text>
</comment>
<keyword evidence="3" id="KW-1185">Reference proteome</keyword>
<feature type="compositionally biased region" description="Basic and acidic residues" evidence="1">
    <location>
        <begin position="69"/>
        <end position="83"/>
    </location>
</feature>
<reference evidence="2" key="2">
    <citation type="submission" date="2022-01" db="EMBL/GenBank/DDBJ databases">
        <authorList>
            <person name="Yamashiro T."/>
            <person name="Shiraishi A."/>
            <person name="Satake H."/>
            <person name="Nakayama K."/>
        </authorList>
    </citation>
    <scope>NUCLEOTIDE SEQUENCE</scope>
</reference>
<reference evidence="2" key="1">
    <citation type="journal article" date="2022" name="Int. J. Mol. Sci.">
        <title>Draft Genome of Tanacetum Coccineum: Genomic Comparison of Closely Related Tanacetum-Family Plants.</title>
        <authorList>
            <person name="Yamashiro T."/>
            <person name="Shiraishi A."/>
            <person name="Nakayama K."/>
            <person name="Satake H."/>
        </authorList>
    </citation>
    <scope>NUCLEOTIDE SEQUENCE</scope>
</reference>
<proteinExistence type="predicted"/>
<name>A0ABQ4ZTY2_9ASTR</name>
<evidence type="ECO:0000313" key="3">
    <source>
        <dbReference type="Proteomes" id="UP001151760"/>
    </source>
</evidence>
<feature type="region of interest" description="Disordered" evidence="1">
    <location>
        <begin position="123"/>
        <end position="148"/>
    </location>
</feature>
<dbReference type="Proteomes" id="UP001151760">
    <property type="component" value="Unassembled WGS sequence"/>
</dbReference>
<organism evidence="2 3">
    <name type="scientific">Tanacetum coccineum</name>
    <dbReference type="NCBI Taxonomy" id="301880"/>
    <lineage>
        <taxon>Eukaryota</taxon>
        <taxon>Viridiplantae</taxon>
        <taxon>Streptophyta</taxon>
        <taxon>Embryophyta</taxon>
        <taxon>Tracheophyta</taxon>
        <taxon>Spermatophyta</taxon>
        <taxon>Magnoliopsida</taxon>
        <taxon>eudicotyledons</taxon>
        <taxon>Gunneridae</taxon>
        <taxon>Pentapetalae</taxon>
        <taxon>asterids</taxon>
        <taxon>campanulids</taxon>
        <taxon>Asterales</taxon>
        <taxon>Asteraceae</taxon>
        <taxon>Asteroideae</taxon>
        <taxon>Anthemideae</taxon>
        <taxon>Anthemidinae</taxon>
        <taxon>Tanacetum</taxon>
    </lineage>
</organism>
<evidence type="ECO:0000256" key="1">
    <source>
        <dbReference type="SAM" id="MobiDB-lite"/>
    </source>
</evidence>
<accession>A0ABQ4ZTY2</accession>
<evidence type="ECO:0000313" key="2">
    <source>
        <dbReference type="EMBL" id="GJS93407.1"/>
    </source>
</evidence>
<feature type="compositionally biased region" description="Polar residues" evidence="1">
    <location>
        <begin position="127"/>
        <end position="136"/>
    </location>
</feature>
<protein>
    <submittedName>
        <fullName evidence="2">Uncharacterized protein</fullName>
    </submittedName>
</protein>
<gene>
    <name evidence="2" type="ORF">Tco_0800375</name>
</gene>
<feature type="region of interest" description="Disordered" evidence="1">
    <location>
        <begin position="64"/>
        <end position="83"/>
    </location>
</feature>
<sequence length="148" mass="16203">MHTSKDDYMINTLRFVSRKEVSEKYGAVLPECLTSLAMKESKAYKTYLGFAIGVVPPKAVRKFKKASPSKKDNVPIPKDEEPVKKGKRLKIAAKKSAYKLVTGIVIREPVVIRFAEDPPSVAKITPPVTSEGTSNIPGVPDVTNDNSS</sequence>